<feature type="compositionally biased region" description="Acidic residues" evidence="1">
    <location>
        <begin position="623"/>
        <end position="638"/>
    </location>
</feature>
<reference evidence="2 3" key="1">
    <citation type="submission" date="2018-05" db="EMBL/GenBank/DDBJ databases">
        <title>Genetic diversity of glacier-inhabiting Cryobacterium bacteria in China and description of Cryobacterium mengkeensis sp. nov. and Arthrobacter glacialis sp. nov.</title>
        <authorList>
            <person name="Liu Q."/>
            <person name="Xin Y.-H."/>
        </authorList>
    </citation>
    <scope>NUCLEOTIDE SEQUENCE [LARGE SCALE GENOMIC DNA]</scope>
    <source>
        <strain evidence="2 3">LI2</strain>
    </source>
</reference>
<proteinExistence type="predicted"/>
<protein>
    <recommendedName>
        <fullName evidence="4">Relaxase</fullName>
    </recommendedName>
</protein>
<feature type="region of interest" description="Disordered" evidence="1">
    <location>
        <begin position="532"/>
        <end position="638"/>
    </location>
</feature>
<evidence type="ECO:0000256" key="1">
    <source>
        <dbReference type="SAM" id="MobiDB-lite"/>
    </source>
</evidence>
<dbReference type="AlphaFoldDB" id="A0A2V5LE24"/>
<evidence type="ECO:0000313" key="3">
    <source>
        <dbReference type="Proteomes" id="UP000247832"/>
    </source>
</evidence>
<sequence length="638" mass="71449">MPVEYAGTTTVASRLLRYTVKPKPGQTAKDRVLHIAGQNCRPGTAEREFAATRRRHGTQGAKRKSPATYALPELGEAATHVRRTRPNGRRYWAVAKSGEAATHVRHEGEVVRQSEARHLITSFGLDEVNPEDPEQVAKAFEYVVARHANLYPGEQATFVGQAEGKGGNFHVHATRNATLYQDMEVDGKLYRAGRKLAGDLTDIDKMRERSDRFLAEHGREYDLVPQRLPSVAERKKEQRNQRDRRMAAEGALSNQDQIRQAFVAAMDDPRAVDLDTWKSVMADHGVTVTEPGWRRGKSPKVLRLSYQLSGMGTPVRAKTLGEHYEHASALGQLSAKAHGRPREHRPEFVKAGVPRPVAQSTGEELAAAYEAMARMAREERGLRTAETELYRWIAARGHDKGVGFGDILDRLPESHDSRMRVMQLWNRLADASRAQSETLTDNMEERWLGTPSVGPTAAAVGPHQLESAVAEPAQKALDSELLDLLIVDEALVQYGIYRADSAAMHRAGIEPREISDARNFWESLSSDAQRMRYRERKKASQASLQAEEVTSAPEDKNEMQSSQRLTRALLEDSSVEEGHSLHTGRPVRTRGARQQVDEENPHAAAARRERMRRDSLRRWVLQGDDESPNNEDDLEFGD</sequence>
<feature type="compositionally biased region" description="Basic and acidic residues" evidence="1">
    <location>
        <begin position="595"/>
        <end position="617"/>
    </location>
</feature>
<dbReference type="Proteomes" id="UP000247832">
    <property type="component" value="Unassembled WGS sequence"/>
</dbReference>
<organism evidence="2 3">
    <name type="scientific">Arthrobacter livingstonensis</name>
    <dbReference type="NCBI Taxonomy" id="670078"/>
    <lineage>
        <taxon>Bacteria</taxon>
        <taxon>Bacillati</taxon>
        <taxon>Actinomycetota</taxon>
        <taxon>Actinomycetes</taxon>
        <taxon>Micrococcales</taxon>
        <taxon>Micrococcaceae</taxon>
        <taxon>Arthrobacter</taxon>
    </lineage>
</organism>
<comment type="caution">
    <text evidence="2">The sequence shown here is derived from an EMBL/GenBank/DDBJ whole genome shotgun (WGS) entry which is preliminary data.</text>
</comment>
<evidence type="ECO:0008006" key="4">
    <source>
        <dbReference type="Google" id="ProtNLM"/>
    </source>
</evidence>
<feature type="region of interest" description="Disordered" evidence="1">
    <location>
        <begin position="227"/>
        <end position="253"/>
    </location>
</feature>
<keyword evidence="3" id="KW-1185">Reference proteome</keyword>
<accession>A0A2V5LE24</accession>
<dbReference type="EMBL" id="QJVD01000001">
    <property type="protein sequence ID" value="PYI69748.1"/>
    <property type="molecule type" value="Genomic_DNA"/>
</dbReference>
<name>A0A2V5LE24_9MICC</name>
<evidence type="ECO:0000313" key="2">
    <source>
        <dbReference type="EMBL" id="PYI69748.1"/>
    </source>
</evidence>
<gene>
    <name evidence="2" type="ORF">CVV68_01165</name>
</gene>
<dbReference type="OrthoDB" id="4900148at2"/>
<feature type="compositionally biased region" description="Basic and acidic residues" evidence="1">
    <location>
        <begin position="232"/>
        <end position="247"/>
    </location>
</feature>
<dbReference type="RefSeq" id="WP_110499171.1">
    <property type="nucleotide sequence ID" value="NZ_QJVD01000001.1"/>
</dbReference>